<evidence type="ECO:0000313" key="2">
    <source>
        <dbReference type="EMBL" id="RPA83045.1"/>
    </source>
</evidence>
<dbReference type="OrthoDB" id="9999611at2759"/>
<proteinExistence type="predicted"/>
<protein>
    <recommendedName>
        <fullName evidence="4">CsbD-like domain-containing protein</fullName>
    </recommendedName>
</protein>
<evidence type="ECO:0000256" key="1">
    <source>
        <dbReference type="SAM" id="MobiDB-lite"/>
    </source>
</evidence>
<feature type="region of interest" description="Disordered" evidence="1">
    <location>
        <begin position="1"/>
        <end position="29"/>
    </location>
</feature>
<feature type="region of interest" description="Disordered" evidence="1">
    <location>
        <begin position="101"/>
        <end position="123"/>
    </location>
</feature>
<gene>
    <name evidence="2" type="ORF">BJ508DRAFT_324925</name>
</gene>
<accession>A0A3N4IAD1</accession>
<feature type="compositionally biased region" description="Basic and acidic residues" evidence="1">
    <location>
        <begin position="111"/>
        <end position="123"/>
    </location>
</feature>
<dbReference type="AlphaFoldDB" id="A0A3N4IAD1"/>
<dbReference type="EMBL" id="ML119667">
    <property type="protein sequence ID" value="RPA83045.1"/>
    <property type="molecule type" value="Genomic_DNA"/>
</dbReference>
<feature type="compositionally biased region" description="Polar residues" evidence="1">
    <location>
        <begin position="46"/>
        <end position="60"/>
    </location>
</feature>
<feature type="compositionally biased region" description="Polar residues" evidence="1">
    <location>
        <begin position="74"/>
        <end position="83"/>
    </location>
</feature>
<sequence length="123" mass="12885">MASSTGTPDLSKTPAASNSAPSQIHGHMQYVKGVVEEKIGDLTGSQAYKESGVNDQQQARSEIRAAAAEHPSDSPLNSAQHTNPGMYDKVVGTAEEKIGSAVGCPGVQGYGKDHLGEEHRKNL</sequence>
<evidence type="ECO:0008006" key="4">
    <source>
        <dbReference type="Google" id="ProtNLM"/>
    </source>
</evidence>
<feature type="compositionally biased region" description="Polar residues" evidence="1">
    <location>
        <begin position="1"/>
        <end position="22"/>
    </location>
</feature>
<dbReference type="Proteomes" id="UP000275078">
    <property type="component" value="Unassembled WGS sequence"/>
</dbReference>
<evidence type="ECO:0000313" key="3">
    <source>
        <dbReference type="Proteomes" id="UP000275078"/>
    </source>
</evidence>
<keyword evidence="3" id="KW-1185">Reference proteome</keyword>
<name>A0A3N4IAD1_ASCIM</name>
<organism evidence="2 3">
    <name type="scientific">Ascobolus immersus RN42</name>
    <dbReference type="NCBI Taxonomy" id="1160509"/>
    <lineage>
        <taxon>Eukaryota</taxon>
        <taxon>Fungi</taxon>
        <taxon>Dikarya</taxon>
        <taxon>Ascomycota</taxon>
        <taxon>Pezizomycotina</taxon>
        <taxon>Pezizomycetes</taxon>
        <taxon>Pezizales</taxon>
        <taxon>Ascobolaceae</taxon>
        <taxon>Ascobolus</taxon>
    </lineage>
</organism>
<reference evidence="2 3" key="1">
    <citation type="journal article" date="2018" name="Nat. Ecol. Evol.">
        <title>Pezizomycetes genomes reveal the molecular basis of ectomycorrhizal truffle lifestyle.</title>
        <authorList>
            <person name="Murat C."/>
            <person name="Payen T."/>
            <person name="Noel B."/>
            <person name="Kuo A."/>
            <person name="Morin E."/>
            <person name="Chen J."/>
            <person name="Kohler A."/>
            <person name="Krizsan K."/>
            <person name="Balestrini R."/>
            <person name="Da Silva C."/>
            <person name="Montanini B."/>
            <person name="Hainaut M."/>
            <person name="Levati E."/>
            <person name="Barry K.W."/>
            <person name="Belfiori B."/>
            <person name="Cichocki N."/>
            <person name="Clum A."/>
            <person name="Dockter R.B."/>
            <person name="Fauchery L."/>
            <person name="Guy J."/>
            <person name="Iotti M."/>
            <person name="Le Tacon F."/>
            <person name="Lindquist E.A."/>
            <person name="Lipzen A."/>
            <person name="Malagnac F."/>
            <person name="Mello A."/>
            <person name="Molinier V."/>
            <person name="Miyauchi S."/>
            <person name="Poulain J."/>
            <person name="Riccioni C."/>
            <person name="Rubini A."/>
            <person name="Sitrit Y."/>
            <person name="Splivallo R."/>
            <person name="Traeger S."/>
            <person name="Wang M."/>
            <person name="Zifcakova L."/>
            <person name="Wipf D."/>
            <person name="Zambonelli A."/>
            <person name="Paolocci F."/>
            <person name="Nowrousian M."/>
            <person name="Ottonello S."/>
            <person name="Baldrian P."/>
            <person name="Spatafora J.W."/>
            <person name="Henrissat B."/>
            <person name="Nagy L.G."/>
            <person name="Aury J.M."/>
            <person name="Wincker P."/>
            <person name="Grigoriev I.V."/>
            <person name="Bonfante P."/>
            <person name="Martin F.M."/>
        </authorList>
    </citation>
    <scope>NUCLEOTIDE SEQUENCE [LARGE SCALE GENOMIC DNA]</scope>
    <source>
        <strain evidence="2 3">RN42</strain>
    </source>
</reference>
<feature type="region of interest" description="Disordered" evidence="1">
    <location>
        <begin position="46"/>
        <end position="86"/>
    </location>
</feature>